<dbReference type="Proteomes" id="UP000785200">
    <property type="component" value="Unassembled WGS sequence"/>
</dbReference>
<dbReference type="InterPro" id="IPR049326">
    <property type="entry name" value="Rhodopsin_dom_fungi"/>
</dbReference>
<dbReference type="InterPro" id="IPR052337">
    <property type="entry name" value="SAT4-like"/>
</dbReference>
<dbReference type="AlphaFoldDB" id="A0A9P6VE88"/>
<feature type="non-terminal residue" evidence="9">
    <location>
        <position position="1"/>
    </location>
</feature>
<feature type="compositionally biased region" description="Basic and acidic residues" evidence="6">
    <location>
        <begin position="348"/>
        <end position="366"/>
    </location>
</feature>
<evidence type="ECO:0000256" key="6">
    <source>
        <dbReference type="SAM" id="MobiDB-lite"/>
    </source>
</evidence>
<evidence type="ECO:0000256" key="4">
    <source>
        <dbReference type="ARBA" id="ARBA00023136"/>
    </source>
</evidence>
<evidence type="ECO:0000256" key="1">
    <source>
        <dbReference type="ARBA" id="ARBA00004141"/>
    </source>
</evidence>
<sequence length="366" mass="40128">MASASPVGLMPAPEGVTPDFNIHHMTETQLSFILAYGITLGLAIISLGLRFQTRIFIMHAFGLDDGMCAGGSIHNEVMNTDCFSIAFFCISIQLMKYGFGRHLWEVTAAQLGNYLKLLSPLVATYAWAPAFTKLSLLVLLHRLNPKFWFRMALYATAFMIIGYTLSITLTIAYPCSPLKANTGDCLNNCGLWQAILNIITDFIILVLPLHMLYKLNLPLRQKLVVGSIFSTGIFVIAICIVRITYIMSLQNNPDVTYSQGRAAVWSSVELNIGILCNAVIVLKPFFRQFFPRMFSSYAQKAATDTTGNPDPGGRFSKLSKEGAINPTLPLSVLKSQHGAESVASGPAKDGEPSVTEDPRDISTDDL</sequence>
<dbReference type="PANTHER" id="PTHR33048:SF47">
    <property type="entry name" value="INTEGRAL MEMBRANE PROTEIN-RELATED"/>
    <property type="match status" value="1"/>
</dbReference>
<evidence type="ECO:0000256" key="7">
    <source>
        <dbReference type="SAM" id="Phobius"/>
    </source>
</evidence>
<dbReference type="PANTHER" id="PTHR33048">
    <property type="entry name" value="PTH11-LIKE INTEGRAL MEMBRANE PROTEIN (AFU_ORTHOLOGUE AFUA_5G11245)"/>
    <property type="match status" value="1"/>
</dbReference>
<keyword evidence="10" id="KW-1185">Reference proteome</keyword>
<feature type="transmembrane region" description="Helical" evidence="7">
    <location>
        <begin position="82"/>
        <end position="99"/>
    </location>
</feature>
<organism evidence="9 10">
    <name type="scientific">Hyphodiscus hymeniophilus</name>
    <dbReference type="NCBI Taxonomy" id="353542"/>
    <lineage>
        <taxon>Eukaryota</taxon>
        <taxon>Fungi</taxon>
        <taxon>Dikarya</taxon>
        <taxon>Ascomycota</taxon>
        <taxon>Pezizomycotina</taxon>
        <taxon>Leotiomycetes</taxon>
        <taxon>Helotiales</taxon>
        <taxon>Hyphodiscaceae</taxon>
        <taxon>Hyphodiscus</taxon>
    </lineage>
</organism>
<feature type="transmembrane region" description="Helical" evidence="7">
    <location>
        <begin position="191"/>
        <end position="211"/>
    </location>
</feature>
<feature type="region of interest" description="Disordered" evidence="6">
    <location>
        <begin position="334"/>
        <end position="366"/>
    </location>
</feature>
<dbReference type="Pfam" id="PF20684">
    <property type="entry name" value="Fung_rhodopsin"/>
    <property type="match status" value="1"/>
</dbReference>
<comment type="caution">
    <text evidence="9">The sequence shown here is derived from an EMBL/GenBank/DDBJ whole genome shotgun (WGS) entry which is preliminary data.</text>
</comment>
<feature type="domain" description="Rhodopsin" evidence="8">
    <location>
        <begin position="49"/>
        <end position="287"/>
    </location>
</feature>
<dbReference type="EMBL" id="VNKQ01000016">
    <property type="protein sequence ID" value="KAG0646069.1"/>
    <property type="molecule type" value="Genomic_DNA"/>
</dbReference>
<evidence type="ECO:0000259" key="8">
    <source>
        <dbReference type="Pfam" id="PF20684"/>
    </source>
</evidence>
<comment type="similarity">
    <text evidence="5">Belongs to the SAT4 family.</text>
</comment>
<feature type="transmembrane region" description="Helical" evidence="7">
    <location>
        <begin position="263"/>
        <end position="286"/>
    </location>
</feature>
<evidence type="ECO:0000256" key="5">
    <source>
        <dbReference type="ARBA" id="ARBA00038359"/>
    </source>
</evidence>
<feature type="transmembrane region" description="Helical" evidence="7">
    <location>
        <begin position="119"/>
        <end position="140"/>
    </location>
</feature>
<keyword evidence="4 7" id="KW-0472">Membrane</keyword>
<feature type="transmembrane region" description="Helical" evidence="7">
    <location>
        <begin position="223"/>
        <end position="243"/>
    </location>
</feature>
<keyword evidence="3 7" id="KW-1133">Transmembrane helix</keyword>
<protein>
    <recommendedName>
        <fullName evidence="8">Rhodopsin domain-containing protein</fullName>
    </recommendedName>
</protein>
<feature type="transmembrane region" description="Helical" evidence="7">
    <location>
        <begin position="30"/>
        <end position="49"/>
    </location>
</feature>
<proteinExistence type="inferred from homology"/>
<evidence type="ECO:0000256" key="3">
    <source>
        <dbReference type="ARBA" id="ARBA00022989"/>
    </source>
</evidence>
<evidence type="ECO:0000313" key="9">
    <source>
        <dbReference type="EMBL" id="KAG0646069.1"/>
    </source>
</evidence>
<dbReference type="OrthoDB" id="444631at2759"/>
<comment type="subcellular location">
    <subcellularLocation>
        <location evidence="1">Membrane</location>
        <topology evidence="1">Multi-pass membrane protein</topology>
    </subcellularLocation>
</comment>
<gene>
    <name evidence="9" type="ORF">D0Z07_8396</name>
</gene>
<name>A0A9P6VE88_9HELO</name>
<dbReference type="GO" id="GO:0016020">
    <property type="term" value="C:membrane"/>
    <property type="evidence" value="ECO:0007669"/>
    <property type="project" value="UniProtKB-SubCell"/>
</dbReference>
<feature type="transmembrane region" description="Helical" evidence="7">
    <location>
        <begin position="152"/>
        <end position="171"/>
    </location>
</feature>
<reference evidence="9" key="1">
    <citation type="submission" date="2019-07" db="EMBL/GenBank/DDBJ databases">
        <title>Hyphodiscus hymeniophilus genome sequencing and assembly.</title>
        <authorList>
            <person name="Kramer G."/>
            <person name="Nodwell J."/>
        </authorList>
    </citation>
    <scope>NUCLEOTIDE SEQUENCE</scope>
    <source>
        <strain evidence="9">ATCC 34498</strain>
    </source>
</reference>
<evidence type="ECO:0000313" key="10">
    <source>
        <dbReference type="Proteomes" id="UP000785200"/>
    </source>
</evidence>
<evidence type="ECO:0000256" key="2">
    <source>
        <dbReference type="ARBA" id="ARBA00022692"/>
    </source>
</evidence>
<accession>A0A9P6VE88</accession>
<keyword evidence="2 7" id="KW-0812">Transmembrane</keyword>